<reference evidence="3" key="1">
    <citation type="journal article" date="2018" name="Nat. Microbiol.">
        <title>Leveraging single-cell genomics to expand the fungal tree of life.</title>
        <authorList>
            <person name="Ahrendt S.R."/>
            <person name="Quandt C.A."/>
            <person name="Ciobanu D."/>
            <person name="Clum A."/>
            <person name="Salamov A."/>
            <person name="Andreopoulos B."/>
            <person name="Cheng J.F."/>
            <person name="Woyke T."/>
            <person name="Pelin A."/>
            <person name="Henrissat B."/>
            <person name="Reynolds N.K."/>
            <person name="Benny G.L."/>
            <person name="Smith M.E."/>
            <person name="James T.Y."/>
            <person name="Grigoriev I.V."/>
        </authorList>
    </citation>
    <scope>NUCLEOTIDE SEQUENCE [LARGE SCALE GENOMIC DNA]</scope>
    <source>
        <strain evidence="3">ATCC 52028</strain>
    </source>
</reference>
<evidence type="ECO:0000256" key="1">
    <source>
        <dbReference type="SAM" id="MobiDB-lite"/>
    </source>
</evidence>
<feature type="region of interest" description="Disordered" evidence="1">
    <location>
        <begin position="25"/>
        <end position="59"/>
    </location>
</feature>
<dbReference type="EMBL" id="ML014152">
    <property type="protein sequence ID" value="RKP02076.1"/>
    <property type="molecule type" value="Genomic_DNA"/>
</dbReference>
<accession>A0A4P9X9T6</accession>
<evidence type="ECO:0000313" key="3">
    <source>
        <dbReference type="Proteomes" id="UP000274922"/>
    </source>
</evidence>
<keyword evidence="3" id="KW-1185">Reference proteome</keyword>
<protein>
    <submittedName>
        <fullName evidence="2">Uncharacterized protein</fullName>
    </submittedName>
</protein>
<organism evidence="2 3">
    <name type="scientific">Caulochytrium protostelioides</name>
    <dbReference type="NCBI Taxonomy" id="1555241"/>
    <lineage>
        <taxon>Eukaryota</taxon>
        <taxon>Fungi</taxon>
        <taxon>Fungi incertae sedis</taxon>
        <taxon>Chytridiomycota</taxon>
        <taxon>Chytridiomycota incertae sedis</taxon>
        <taxon>Chytridiomycetes</taxon>
        <taxon>Caulochytriales</taxon>
        <taxon>Caulochytriaceae</taxon>
        <taxon>Caulochytrium</taxon>
    </lineage>
</organism>
<dbReference type="Proteomes" id="UP000274922">
    <property type="component" value="Unassembled WGS sequence"/>
</dbReference>
<evidence type="ECO:0000313" key="2">
    <source>
        <dbReference type="EMBL" id="RKP02076.1"/>
    </source>
</evidence>
<feature type="region of interest" description="Disordered" evidence="1">
    <location>
        <begin position="103"/>
        <end position="126"/>
    </location>
</feature>
<gene>
    <name evidence="2" type="ORF">CXG81DRAFT_25231</name>
</gene>
<name>A0A4P9X9T6_9FUNG</name>
<proteinExistence type="predicted"/>
<sequence length="191" mass="20137">MPQQLHVMAYESAAGLRASELEDMASPYPSYAPQRQDSGYHPFEPPVDTEKSDLAHGPAVTDGSAAYPSIATPPTPPPVTELYFAQTANVRRDVHALLFKPAKTTARPSRAGPAERSRAGLESQAGQTSAAAGWSLGSLSTIGSALVSAITPTKLPRIGGDVDPYPTKQGWLSGWRSSSRSTAKPLLPVTV</sequence>
<dbReference type="AlphaFoldDB" id="A0A4P9X9T6"/>